<organism evidence="1 2">
    <name type="scientific">Massilia horti</name>
    <dbReference type="NCBI Taxonomy" id="2562153"/>
    <lineage>
        <taxon>Bacteria</taxon>
        <taxon>Pseudomonadati</taxon>
        <taxon>Pseudomonadota</taxon>
        <taxon>Betaproteobacteria</taxon>
        <taxon>Burkholderiales</taxon>
        <taxon>Oxalobacteraceae</taxon>
        <taxon>Telluria group</taxon>
        <taxon>Massilia</taxon>
    </lineage>
</organism>
<name>A0A4Y9SW30_9BURK</name>
<comment type="caution">
    <text evidence="1">The sequence shown here is derived from an EMBL/GenBank/DDBJ whole genome shotgun (WGS) entry which is preliminary data.</text>
</comment>
<dbReference type="EMBL" id="SPUM01000121">
    <property type="protein sequence ID" value="TFW29727.1"/>
    <property type="molecule type" value="Genomic_DNA"/>
</dbReference>
<sequence>MRDQRSDADAKNRLRQRAMFLAGPGDKMILRDYPGPDAKAPSPMPHCAARNAPVCMKNLADSGCVRFMRVRLCQPGGEGMAALKIDLPWFTTVLPLEALGATQSTP</sequence>
<keyword evidence="2" id="KW-1185">Reference proteome</keyword>
<dbReference type="AlphaFoldDB" id="A0A4Y9SW30"/>
<dbReference type="Proteomes" id="UP000297258">
    <property type="component" value="Unassembled WGS sequence"/>
</dbReference>
<dbReference type="OrthoDB" id="8708482at2"/>
<evidence type="ECO:0000313" key="2">
    <source>
        <dbReference type="Proteomes" id="UP000297258"/>
    </source>
</evidence>
<reference evidence="1 2" key="1">
    <citation type="submission" date="2019-03" db="EMBL/GenBank/DDBJ databases">
        <title>Draft genome of Massilia hortus sp. nov., a novel bacterial species of the Oxalobacteraceae family.</title>
        <authorList>
            <person name="Peta V."/>
            <person name="Raths R."/>
            <person name="Bucking H."/>
        </authorList>
    </citation>
    <scope>NUCLEOTIDE SEQUENCE [LARGE SCALE GENOMIC DNA]</scope>
    <source>
        <strain evidence="1 2">ONC3</strain>
    </source>
</reference>
<accession>A0A4Y9SW30</accession>
<dbReference type="RefSeq" id="WP_135191044.1">
    <property type="nucleotide sequence ID" value="NZ_SPUM01000121.1"/>
</dbReference>
<protein>
    <submittedName>
        <fullName evidence="1">Uncharacterized protein</fullName>
    </submittedName>
</protein>
<proteinExistence type="predicted"/>
<evidence type="ECO:0000313" key="1">
    <source>
        <dbReference type="EMBL" id="TFW29727.1"/>
    </source>
</evidence>
<gene>
    <name evidence="1" type="ORF">E4O92_18060</name>
</gene>